<reference evidence="1 2" key="1">
    <citation type="journal article" date="2016" name="Genome Biol. Evol.">
        <title>Gene Family Evolution Reflects Adaptation to Soil Environmental Stressors in the Genome of the Collembolan Orchesella cincta.</title>
        <authorList>
            <person name="Faddeeva-Vakhrusheva A."/>
            <person name="Derks M.F."/>
            <person name="Anvar S.Y."/>
            <person name="Agamennone V."/>
            <person name="Suring W."/>
            <person name="Smit S."/>
            <person name="van Straalen N.M."/>
            <person name="Roelofs D."/>
        </authorList>
    </citation>
    <scope>NUCLEOTIDE SEQUENCE [LARGE SCALE GENOMIC DNA]</scope>
    <source>
        <tissue evidence="1">Mixed pool</tissue>
    </source>
</reference>
<comment type="caution">
    <text evidence="1">The sequence shown here is derived from an EMBL/GenBank/DDBJ whole genome shotgun (WGS) entry which is preliminary data.</text>
</comment>
<dbReference type="AlphaFoldDB" id="A0A1D2M5B6"/>
<organism evidence="1 2">
    <name type="scientific">Orchesella cincta</name>
    <name type="common">Springtail</name>
    <name type="synonym">Podura cincta</name>
    <dbReference type="NCBI Taxonomy" id="48709"/>
    <lineage>
        <taxon>Eukaryota</taxon>
        <taxon>Metazoa</taxon>
        <taxon>Ecdysozoa</taxon>
        <taxon>Arthropoda</taxon>
        <taxon>Hexapoda</taxon>
        <taxon>Collembola</taxon>
        <taxon>Entomobryomorpha</taxon>
        <taxon>Entomobryoidea</taxon>
        <taxon>Orchesellidae</taxon>
        <taxon>Orchesellinae</taxon>
        <taxon>Orchesella</taxon>
    </lineage>
</organism>
<evidence type="ECO:0000313" key="2">
    <source>
        <dbReference type="Proteomes" id="UP000094527"/>
    </source>
</evidence>
<sequence>MPFVKNSSTIDKSWMPILARTNEMGINQQYAFGALAHEATEVCFGILDADALDVVVSAAAFKY</sequence>
<protein>
    <submittedName>
        <fullName evidence="1">Uncharacterized protein</fullName>
    </submittedName>
</protein>
<dbReference type="EMBL" id="LJIJ01004015">
    <property type="protein sequence ID" value="ODM88165.1"/>
    <property type="molecule type" value="Genomic_DNA"/>
</dbReference>
<proteinExistence type="predicted"/>
<accession>A0A1D2M5B6</accession>
<gene>
    <name evidence="1" type="ORF">Ocin01_18521</name>
</gene>
<evidence type="ECO:0000313" key="1">
    <source>
        <dbReference type="EMBL" id="ODM88165.1"/>
    </source>
</evidence>
<dbReference type="Proteomes" id="UP000094527">
    <property type="component" value="Unassembled WGS sequence"/>
</dbReference>
<keyword evidence="2" id="KW-1185">Reference proteome</keyword>
<name>A0A1D2M5B6_ORCCI</name>